<dbReference type="InterPro" id="IPR003660">
    <property type="entry name" value="HAMP_dom"/>
</dbReference>
<dbReference type="PROSITE" id="PS50885">
    <property type="entry name" value="HAMP"/>
    <property type="match status" value="1"/>
</dbReference>
<comment type="caution">
    <text evidence="9">The sequence shown here is derived from an EMBL/GenBank/DDBJ whole genome shotgun (WGS) entry which is preliminary data.</text>
</comment>
<dbReference type="InterPro" id="IPR004090">
    <property type="entry name" value="Chemotax_Me-accpt_rcpt"/>
</dbReference>
<feature type="transmembrane region" description="Helical" evidence="5">
    <location>
        <begin position="20"/>
        <end position="38"/>
    </location>
</feature>
<dbReference type="PRINTS" id="PR00260">
    <property type="entry name" value="CHEMTRNSDUCR"/>
</dbReference>
<gene>
    <name evidence="9" type="ORF">L9G74_11985</name>
</gene>
<feature type="domain" description="Methyl-accepting transducer" evidence="6">
    <location>
        <begin position="362"/>
        <end position="598"/>
    </location>
</feature>
<evidence type="ECO:0000256" key="5">
    <source>
        <dbReference type="SAM" id="Phobius"/>
    </source>
</evidence>
<dbReference type="Pfam" id="PF00015">
    <property type="entry name" value="MCPsignal"/>
    <property type="match status" value="1"/>
</dbReference>
<keyword evidence="5" id="KW-0472">Membrane</keyword>
<dbReference type="PROSITE" id="PS50111">
    <property type="entry name" value="CHEMOTAXIS_TRANSDUC_2"/>
    <property type="match status" value="1"/>
</dbReference>
<dbReference type="PANTHER" id="PTHR32089">
    <property type="entry name" value="METHYL-ACCEPTING CHEMOTAXIS PROTEIN MCPB"/>
    <property type="match status" value="1"/>
</dbReference>
<protein>
    <submittedName>
        <fullName evidence="9">Methyl-accepting chemotaxis protein</fullName>
    </submittedName>
</protein>
<evidence type="ECO:0000259" key="7">
    <source>
        <dbReference type="PROSITE" id="PS50885"/>
    </source>
</evidence>
<dbReference type="RefSeq" id="WP_238896640.1">
    <property type="nucleotide sequence ID" value="NZ_JAKOGG010000007.1"/>
</dbReference>
<name>A0ABT2FLG8_9GAMM</name>
<dbReference type="SMART" id="SM00304">
    <property type="entry name" value="HAMP"/>
    <property type="match status" value="1"/>
</dbReference>
<dbReference type="SUPFAM" id="SSF58104">
    <property type="entry name" value="Methyl-accepting chemotaxis protein (MCP) signaling domain"/>
    <property type="match status" value="1"/>
</dbReference>
<evidence type="ECO:0000256" key="1">
    <source>
        <dbReference type="ARBA" id="ARBA00004370"/>
    </source>
</evidence>
<dbReference type="CDD" id="cd06225">
    <property type="entry name" value="HAMP"/>
    <property type="match status" value="1"/>
</dbReference>
<dbReference type="EMBL" id="JAKOGG010000007">
    <property type="protein sequence ID" value="MCS4557163.1"/>
    <property type="molecule type" value="Genomic_DNA"/>
</dbReference>
<evidence type="ECO:0000256" key="2">
    <source>
        <dbReference type="ARBA" id="ARBA00023224"/>
    </source>
</evidence>
<dbReference type="SMART" id="SM00283">
    <property type="entry name" value="MA"/>
    <property type="match status" value="1"/>
</dbReference>
<feature type="transmembrane region" description="Helical" evidence="5">
    <location>
        <begin position="284"/>
        <end position="304"/>
    </location>
</feature>
<feature type="domain" description="HBM" evidence="8">
    <location>
        <begin position="44"/>
        <end position="278"/>
    </location>
</feature>
<evidence type="ECO:0000259" key="8">
    <source>
        <dbReference type="PROSITE" id="PS51753"/>
    </source>
</evidence>
<feature type="domain" description="HAMP" evidence="7">
    <location>
        <begin position="305"/>
        <end position="357"/>
    </location>
</feature>
<dbReference type="SMART" id="SM01358">
    <property type="entry name" value="HBM"/>
    <property type="match status" value="1"/>
</dbReference>
<evidence type="ECO:0000259" key="6">
    <source>
        <dbReference type="PROSITE" id="PS50111"/>
    </source>
</evidence>
<proteinExistence type="inferred from homology"/>
<keyword evidence="2 4" id="KW-0807">Transducer</keyword>
<dbReference type="Pfam" id="PF00672">
    <property type="entry name" value="HAMP"/>
    <property type="match status" value="1"/>
</dbReference>
<dbReference type="PANTHER" id="PTHR32089:SF120">
    <property type="entry name" value="METHYL-ACCEPTING CHEMOTAXIS PROTEIN TLPQ"/>
    <property type="match status" value="1"/>
</dbReference>
<evidence type="ECO:0000256" key="3">
    <source>
        <dbReference type="ARBA" id="ARBA00029447"/>
    </source>
</evidence>
<dbReference type="InterPro" id="IPR004089">
    <property type="entry name" value="MCPsignal_dom"/>
</dbReference>
<dbReference type="CDD" id="cd11386">
    <property type="entry name" value="MCP_signal"/>
    <property type="match status" value="1"/>
</dbReference>
<dbReference type="Gene3D" id="1.20.1440.210">
    <property type="match status" value="1"/>
</dbReference>
<dbReference type="Proteomes" id="UP001201549">
    <property type="component" value="Unassembled WGS sequence"/>
</dbReference>
<evidence type="ECO:0000313" key="10">
    <source>
        <dbReference type="Proteomes" id="UP001201549"/>
    </source>
</evidence>
<reference evidence="9 10" key="1">
    <citation type="submission" date="2022-02" db="EMBL/GenBank/DDBJ databases">
        <authorList>
            <person name="Zhuang L."/>
        </authorList>
    </citation>
    <scope>NUCLEOTIDE SEQUENCE [LARGE SCALE GENOMIC DNA]</scope>
    <source>
        <strain evidence="9 10">C32</strain>
    </source>
</reference>
<dbReference type="Gene3D" id="1.10.287.950">
    <property type="entry name" value="Methyl-accepting chemotaxis protein"/>
    <property type="match status" value="1"/>
</dbReference>
<organism evidence="9 10">
    <name type="scientific">Shewanella electrica</name>
    <dbReference type="NCBI Taxonomy" id="515560"/>
    <lineage>
        <taxon>Bacteria</taxon>
        <taxon>Pseudomonadati</taxon>
        <taxon>Pseudomonadota</taxon>
        <taxon>Gammaproteobacteria</taxon>
        <taxon>Alteromonadales</taxon>
        <taxon>Shewanellaceae</taxon>
        <taxon>Shewanella</taxon>
    </lineage>
</organism>
<evidence type="ECO:0000256" key="4">
    <source>
        <dbReference type="PROSITE-ProRule" id="PRU00284"/>
    </source>
</evidence>
<dbReference type="InterPro" id="IPR032255">
    <property type="entry name" value="HBM"/>
</dbReference>
<sequence length="634" mass="68939">MNWLTSKFDNISVTYKLHSGFGVILCLMLLVAFVGYQTNNTITENIERLNIISHIDQTLLEAKVLRLDAMSGGDNSEFNQIVAIAEQAKATLKQQQSYLKDRVDHQQIDAAITALDGYEQAVLAFKQQMEHKAALMANGPQIGKRLVDTFTSLVEQANSQAQQQQDHQLMQLSLQISQQMTMLRYHIRGYVYDGSETNLHTAKAAINGLRQQVNKLNGFEVGSALAVLDRYDQELDALVVLNSDINKVSEHMGQVAQQLLSHIRALVEHIQQQGEHNKTMMQNLMISIIVFACLVGLWAALFIGRKITLPLQDTVKAAQAIAKGDLSINIASSRQDELGDLLRAIGEMNLTLKGVLGQIETSIDQVNGAASQLSAATEQNSVGMQEQRSQTDQVATAVNEMTASVQEVADNAEQASYAAKEADEKTGQGDSMVSKAIQQIEALADGLDKTSVAMNKLRSDTEQIDAVLDVIKTVSEQTNLLALNAAIEAARAGEAGRGFAVVADEVRNLASRTQSSAVEIEKLISNLQSGSQQSMTMMQQSMQQCSDAVAMSRDAGNMLKEITKAVSTIQDMNHQIAAAAEQQSAVAEEINQSVVRVRDIAEQSASASDDIAHSSENLAGLGNQLNGLIRRFSL</sequence>
<reference evidence="10" key="2">
    <citation type="submission" date="2023-07" db="EMBL/GenBank/DDBJ databases">
        <title>Shewanella mangrovi sp. nov., an acetaldehyde- degrading bacterium isolated from mangrove sediment.</title>
        <authorList>
            <person name="Liu Y."/>
        </authorList>
    </citation>
    <scope>NUCLEOTIDE SEQUENCE [LARGE SCALE GENOMIC DNA]</scope>
    <source>
        <strain evidence="10">C32</strain>
    </source>
</reference>
<accession>A0ABT2FLG8</accession>
<dbReference type="Pfam" id="PF16591">
    <property type="entry name" value="HBM"/>
    <property type="match status" value="1"/>
</dbReference>
<comment type="similarity">
    <text evidence="3">Belongs to the methyl-accepting chemotaxis (MCP) protein family.</text>
</comment>
<comment type="subcellular location">
    <subcellularLocation>
        <location evidence="1">Membrane</location>
    </subcellularLocation>
</comment>
<keyword evidence="5" id="KW-1133">Transmembrane helix</keyword>
<keyword evidence="5" id="KW-0812">Transmembrane</keyword>
<keyword evidence="10" id="KW-1185">Reference proteome</keyword>
<evidence type="ECO:0000313" key="9">
    <source>
        <dbReference type="EMBL" id="MCS4557163.1"/>
    </source>
</evidence>
<dbReference type="PROSITE" id="PS51753">
    <property type="entry name" value="HBM"/>
    <property type="match status" value="1"/>
</dbReference>